<evidence type="ECO:0000256" key="1">
    <source>
        <dbReference type="ARBA" id="ARBA00001933"/>
    </source>
</evidence>
<dbReference type="InterPro" id="IPR015422">
    <property type="entry name" value="PyrdxlP-dep_Trfase_small"/>
</dbReference>
<evidence type="ECO:0000256" key="6">
    <source>
        <dbReference type="RuleBase" id="RU000382"/>
    </source>
</evidence>
<protein>
    <submittedName>
        <fullName evidence="7">Pyridoxal phosphate-dependent decarboxylase family protein</fullName>
    </submittedName>
</protein>
<dbReference type="SUPFAM" id="SSF53383">
    <property type="entry name" value="PLP-dependent transferases"/>
    <property type="match status" value="1"/>
</dbReference>
<comment type="caution">
    <text evidence="7">The sequence shown here is derived from an EMBL/GenBank/DDBJ whole genome shotgun (WGS) entry which is preliminary data.</text>
</comment>
<dbReference type="PANTHER" id="PTHR11999:SF70">
    <property type="entry name" value="MIP05841P"/>
    <property type="match status" value="1"/>
</dbReference>
<dbReference type="RefSeq" id="WP_379519408.1">
    <property type="nucleotide sequence ID" value="NZ_JBHSPA010000048.1"/>
</dbReference>
<comment type="cofactor">
    <cofactor evidence="1 6">
        <name>pyridoxal 5'-phosphate</name>
        <dbReference type="ChEBI" id="CHEBI:597326"/>
    </cofactor>
</comment>
<keyword evidence="4 6" id="KW-0663">Pyridoxal phosphate</keyword>
<evidence type="ECO:0000313" key="8">
    <source>
        <dbReference type="Proteomes" id="UP001596058"/>
    </source>
</evidence>
<keyword evidence="5 6" id="KW-0456">Lyase</keyword>
<dbReference type="InterPro" id="IPR002129">
    <property type="entry name" value="PyrdxlP-dep_de-COase"/>
</dbReference>
<proteinExistence type="inferred from homology"/>
<dbReference type="EMBL" id="JBHSPA010000048">
    <property type="protein sequence ID" value="MFC5829914.1"/>
    <property type="molecule type" value="Genomic_DNA"/>
</dbReference>
<reference evidence="8" key="1">
    <citation type="journal article" date="2019" name="Int. J. Syst. Evol. Microbiol.">
        <title>The Global Catalogue of Microorganisms (GCM) 10K type strain sequencing project: providing services to taxonomists for standard genome sequencing and annotation.</title>
        <authorList>
            <consortium name="The Broad Institute Genomics Platform"/>
            <consortium name="The Broad Institute Genome Sequencing Center for Infectious Disease"/>
            <person name="Wu L."/>
            <person name="Ma J."/>
        </authorList>
    </citation>
    <scope>NUCLEOTIDE SEQUENCE [LARGE SCALE GENOMIC DNA]</scope>
    <source>
        <strain evidence="8">CCUG 53903</strain>
    </source>
</reference>
<evidence type="ECO:0000256" key="2">
    <source>
        <dbReference type="ARBA" id="ARBA00009533"/>
    </source>
</evidence>
<dbReference type="PANTHER" id="PTHR11999">
    <property type="entry name" value="GROUP II PYRIDOXAL-5-PHOSPHATE DECARBOXYLASE"/>
    <property type="match status" value="1"/>
</dbReference>
<dbReference type="InterPro" id="IPR015424">
    <property type="entry name" value="PyrdxlP-dep_Trfase"/>
</dbReference>
<sequence>MDEPRLAAAKAADHPDELRPAGVKAAAIMADHLAGVGDRPVWRPVPDGELAWLTGQELPETGRPLDELLEDTREHVLAYPMGNGHPRFFGWVNSPPNPAGVLVEPLAAALNPSCAGGDHAGPHLERTVVRWLAGLVGFPHPPGGGLLTSGASMATVICLATARQRAALADGWDAREEGLSGRPPLVMYVTEEGHSCLHKAAQLLGLGARNVRTVPVDEAYRMDVRALRAMIAEDLDAGLRPFCVAGSAGTVNSGAVDPLDEIADVAASYGLWFHVDGAYGALGILADGAARHYAGLERADSLALDPHKWLGVPVGCGCALLRDAAAARAAFSLVPSYLVDDNAGDLGWFAEYGPEQTRPFRALKTWATLSHLGRAGVKRLVDHTTGLARTLAAMVEEAPDFELLSPVTTSITAFRHTPPADDLDALNRAVPGAVQARGNAFLTGTRLGGRDALRACFLHPDTTEHDLVVLLDEIRLAAKAL</sequence>
<keyword evidence="8" id="KW-1185">Reference proteome</keyword>
<dbReference type="Gene3D" id="1.20.1340.10">
    <property type="entry name" value="dopa decarboxylase, N-terminal domain"/>
    <property type="match status" value="1"/>
</dbReference>
<dbReference type="Gene3D" id="3.90.1150.10">
    <property type="entry name" value="Aspartate Aminotransferase, domain 1"/>
    <property type="match status" value="1"/>
</dbReference>
<dbReference type="Gene3D" id="3.40.640.10">
    <property type="entry name" value="Type I PLP-dependent aspartate aminotransferase-like (Major domain)"/>
    <property type="match status" value="1"/>
</dbReference>
<dbReference type="InterPro" id="IPR010977">
    <property type="entry name" value="Aromatic_deC"/>
</dbReference>
<dbReference type="Pfam" id="PF00282">
    <property type="entry name" value="Pyridoxal_deC"/>
    <property type="match status" value="1"/>
</dbReference>
<accession>A0ABW1CVP3</accession>
<comment type="similarity">
    <text evidence="2 6">Belongs to the group II decarboxylase family.</text>
</comment>
<dbReference type="Proteomes" id="UP001596058">
    <property type="component" value="Unassembled WGS sequence"/>
</dbReference>
<keyword evidence="3" id="KW-0210">Decarboxylase</keyword>
<organism evidence="7 8">
    <name type="scientific">Nonomuraea insulae</name>
    <dbReference type="NCBI Taxonomy" id="1616787"/>
    <lineage>
        <taxon>Bacteria</taxon>
        <taxon>Bacillati</taxon>
        <taxon>Actinomycetota</taxon>
        <taxon>Actinomycetes</taxon>
        <taxon>Streptosporangiales</taxon>
        <taxon>Streptosporangiaceae</taxon>
        <taxon>Nonomuraea</taxon>
    </lineage>
</organism>
<gene>
    <name evidence="7" type="ORF">ACFPZ3_39140</name>
</gene>
<evidence type="ECO:0000256" key="4">
    <source>
        <dbReference type="ARBA" id="ARBA00022898"/>
    </source>
</evidence>
<evidence type="ECO:0000256" key="3">
    <source>
        <dbReference type="ARBA" id="ARBA00022793"/>
    </source>
</evidence>
<dbReference type="PRINTS" id="PR00800">
    <property type="entry name" value="YHDCRBOXLASE"/>
</dbReference>
<name>A0ABW1CVP3_9ACTN</name>
<evidence type="ECO:0000313" key="7">
    <source>
        <dbReference type="EMBL" id="MFC5829914.1"/>
    </source>
</evidence>
<evidence type="ECO:0000256" key="5">
    <source>
        <dbReference type="ARBA" id="ARBA00023239"/>
    </source>
</evidence>
<dbReference type="InterPro" id="IPR015421">
    <property type="entry name" value="PyrdxlP-dep_Trfase_major"/>
</dbReference>